<sequence length="872" mass="100002">MGSQGSGFLRGLRNFLHRKKKSRKEQYNQPPGFRIKMAGRTVLPSAADARRPKANARSASMDTIDFHIPQIINVRRTRRQETLSTTARRSESPEGYEDEASSSTDSFYGRDHDSNPSSRDDDSIDIRVHRENLAKDADRPDDPYDVDRDLVPLNISKLSTVIDPTDAQSLKNITIELEMEVRDDLEEPIEEFCRLWRLGRFKDAELYFAANLTDHMHKESVRIPYGEMLLARGDYGAFAKIRGKEGLDHASWDGTRQHPADRPYPFLQLLWGFRDLTKIFDYSDNRLFGAIGGRFTTVHDLDNTFGELHVPEWAFLVNKKLLPYYLKLAQGSKFSLESFTHYIDQIHWRGIYEAILSGGRIWELRDAISLMSHIVGDAEQISASLFGTSNVETMFSKLLDDWRLESYDEATEMALLDIYVTLLHKMHIEYSRKGDSSAVNCLTATKRLANHIMRNDPECMRSRPFLRYALFQVSLRIYEARHDKFVTSPPASMMWAGDPDDFQLEISIPKPGGPIPLPSFWTMKDLPVNTLTVILNGARELGDYRLEADCLKHLALAVEEPQQYLEELTRLQRDIQHDEEGYLHTLLASTTTLVPVTRETWQQVLSSLLVFDKLPNKSGMEISPTLLWIKAMITSWLVEHSRPDDSWKEETKKLAPFLQGPIRRCVEDLGLDLSSVLAPEPAPAPEESFDKRVRRVQERYITQLERRLESQLGSDRPNDERIRELEERSRKIEAKQREKEARRNTYYNKKWEEIERRPKRDNASRHPPPPPPRITKTPADDADSEWPATLYNPFSNRMRDKGNGNAERRKPPSITWQEPTEDGKTQSKEPLLSVDGGDGQGGNSQAEGQRAEPGANDDDNDDGPTVESLIRQ</sequence>
<comment type="caution">
    <text evidence="2">The sequence shown here is derived from an EMBL/GenBank/DDBJ whole genome shotgun (WGS) entry which is preliminary data.</text>
</comment>
<evidence type="ECO:0000313" key="2">
    <source>
        <dbReference type="EMBL" id="KAK0651176.1"/>
    </source>
</evidence>
<feature type="region of interest" description="Disordered" evidence="1">
    <location>
        <begin position="1"/>
        <end position="61"/>
    </location>
</feature>
<name>A0AA39YGQ0_9PEZI</name>
<dbReference type="Proteomes" id="UP001174936">
    <property type="component" value="Unassembled WGS sequence"/>
</dbReference>
<feature type="compositionally biased region" description="Basic and acidic residues" evidence="1">
    <location>
        <begin position="797"/>
        <end position="810"/>
    </location>
</feature>
<gene>
    <name evidence="2" type="ORF">B0T16DRAFT_73808</name>
</gene>
<feature type="compositionally biased region" description="Basic and acidic residues" evidence="1">
    <location>
        <begin position="108"/>
        <end position="125"/>
    </location>
</feature>
<feature type="compositionally biased region" description="Basic and acidic residues" evidence="1">
    <location>
        <begin position="753"/>
        <end position="764"/>
    </location>
</feature>
<evidence type="ECO:0000313" key="3">
    <source>
        <dbReference type="Proteomes" id="UP001174936"/>
    </source>
</evidence>
<evidence type="ECO:0000256" key="1">
    <source>
        <dbReference type="SAM" id="MobiDB-lite"/>
    </source>
</evidence>
<protein>
    <submittedName>
        <fullName evidence="2">Uncharacterized protein</fullName>
    </submittedName>
</protein>
<feature type="region of interest" description="Disordered" evidence="1">
    <location>
        <begin position="753"/>
        <end position="872"/>
    </location>
</feature>
<reference evidence="2" key="1">
    <citation type="submission" date="2023-06" db="EMBL/GenBank/DDBJ databases">
        <title>Genome-scale phylogeny and comparative genomics of the fungal order Sordariales.</title>
        <authorList>
            <consortium name="Lawrence Berkeley National Laboratory"/>
            <person name="Hensen N."/>
            <person name="Bonometti L."/>
            <person name="Westerberg I."/>
            <person name="Brannstrom I.O."/>
            <person name="Guillou S."/>
            <person name="Cros-Aarteil S."/>
            <person name="Calhoun S."/>
            <person name="Haridas S."/>
            <person name="Kuo A."/>
            <person name="Mondo S."/>
            <person name="Pangilinan J."/>
            <person name="Riley R."/>
            <person name="Labutti K."/>
            <person name="Andreopoulos B."/>
            <person name="Lipzen A."/>
            <person name="Chen C."/>
            <person name="Yanf M."/>
            <person name="Daum C."/>
            <person name="Ng V."/>
            <person name="Clum A."/>
            <person name="Steindorff A."/>
            <person name="Ohm R."/>
            <person name="Martin F."/>
            <person name="Silar P."/>
            <person name="Natvig D."/>
            <person name="Lalanne C."/>
            <person name="Gautier V."/>
            <person name="Ament-Velasquez S.L."/>
            <person name="Kruys A."/>
            <person name="Hutchinson M.I."/>
            <person name="Powell A.J."/>
            <person name="Barry K."/>
            <person name="Miller A.N."/>
            <person name="Grigoriev I.V."/>
            <person name="Debuchy R."/>
            <person name="Gladieux P."/>
            <person name="Thoren M.H."/>
            <person name="Johannesson H."/>
        </authorList>
    </citation>
    <scope>NUCLEOTIDE SEQUENCE</scope>
    <source>
        <strain evidence="2">SMH2532-1</strain>
    </source>
</reference>
<dbReference type="EMBL" id="JAULSV010000002">
    <property type="protein sequence ID" value="KAK0651176.1"/>
    <property type="molecule type" value="Genomic_DNA"/>
</dbReference>
<dbReference type="AlphaFoldDB" id="A0AA39YGQ0"/>
<keyword evidence="3" id="KW-1185">Reference proteome</keyword>
<accession>A0AA39YGQ0</accession>
<organism evidence="2 3">
    <name type="scientific">Cercophora newfieldiana</name>
    <dbReference type="NCBI Taxonomy" id="92897"/>
    <lineage>
        <taxon>Eukaryota</taxon>
        <taxon>Fungi</taxon>
        <taxon>Dikarya</taxon>
        <taxon>Ascomycota</taxon>
        <taxon>Pezizomycotina</taxon>
        <taxon>Sordariomycetes</taxon>
        <taxon>Sordariomycetidae</taxon>
        <taxon>Sordariales</taxon>
        <taxon>Lasiosphaeriaceae</taxon>
        <taxon>Cercophora</taxon>
    </lineage>
</organism>
<proteinExistence type="predicted"/>
<feature type="compositionally biased region" description="Acidic residues" evidence="1">
    <location>
        <begin position="855"/>
        <end position="864"/>
    </location>
</feature>
<feature type="region of interest" description="Disordered" evidence="1">
    <location>
        <begin position="77"/>
        <end position="125"/>
    </location>
</feature>